<keyword evidence="9" id="KW-1185">Reference proteome</keyword>
<dbReference type="Pfam" id="PF00588">
    <property type="entry name" value="SpoU_methylase"/>
    <property type="match status" value="1"/>
</dbReference>
<comment type="caution">
    <text evidence="8">The sequence shown here is derived from an EMBL/GenBank/DDBJ whole genome shotgun (WGS) entry which is preliminary data.</text>
</comment>
<sequence length="111" mass="12083">MDYIDQARYARHSSWESFAAALAAEGRRLVLLTTGAEMRHDRFPFQAGDTIMVGRESSGVPREVAERAHARIRIPMRAGARSLNVALAASVATAEALRQLDGFPGEGDEQA</sequence>
<accession>M2Z8M1</accession>
<feature type="binding site" evidence="6">
    <location>
        <position position="54"/>
    </location>
    <ligand>
        <name>S-adenosyl-L-methionine</name>
        <dbReference type="ChEBI" id="CHEBI:59789"/>
    </ligand>
</feature>
<dbReference type="Proteomes" id="UP000011744">
    <property type="component" value="Unassembled WGS sequence"/>
</dbReference>
<evidence type="ECO:0000259" key="7">
    <source>
        <dbReference type="Pfam" id="PF00588"/>
    </source>
</evidence>
<dbReference type="InterPro" id="IPR001537">
    <property type="entry name" value="SpoU_MeTrfase"/>
</dbReference>
<feature type="binding site" evidence="6">
    <location>
        <position position="32"/>
    </location>
    <ligand>
        <name>S-adenosyl-L-methionine</name>
        <dbReference type="ChEBI" id="CHEBI:59789"/>
    </ligand>
</feature>
<keyword evidence="1" id="KW-0963">Cytoplasm</keyword>
<keyword evidence="2 8" id="KW-0489">Methyltransferase</keyword>
<dbReference type="GO" id="GO:0008173">
    <property type="term" value="F:RNA methyltransferase activity"/>
    <property type="evidence" value="ECO:0007669"/>
    <property type="project" value="InterPro"/>
</dbReference>
<evidence type="ECO:0000256" key="5">
    <source>
        <dbReference type="ARBA" id="ARBA00022694"/>
    </source>
</evidence>
<dbReference type="PANTHER" id="PTHR42971">
    <property type="entry name" value="TRNA (CYTIDINE(34)-2'-O)-METHYLTRANSFERASE"/>
    <property type="match status" value="1"/>
</dbReference>
<dbReference type="EMBL" id="AONQ01000014">
    <property type="protein sequence ID" value="EME70660.1"/>
    <property type="molecule type" value="Genomic_DNA"/>
</dbReference>
<dbReference type="InterPro" id="IPR016914">
    <property type="entry name" value="TrmL"/>
</dbReference>
<dbReference type="PIRSF" id="PIRSF029256">
    <property type="entry name" value="SpoU_TrmH_prd"/>
    <property type="match status" value="1"/>
</dbReference>
<reference evidence="8 9" key="1">
    <citation type="journal article" date="2014" name="Genome Announc.">
        <title>Draft Genome Sequence of Magnetospirillum sp. Strain SO-1, a Freshwater Magnetotactic Bacterium Isolated from the Ol'khovka River, Russia.</title>
        <authorList>
            <person name="Grouzdev D.S."/>
            <person name="Dziuba M.V."/>
            <person name="Sukhacheva M.S."/>
            <person name="Mardanov A.V."/>
            <person name="Beletskiy A.V."/>
            <person name="Kuznetsov B.B."/>
            <person name="Skryabin K.G."/>
        </authorList>
    </citation>
    <scope>NUCLEOTIDE SEQUENCE [LARGE SCALE GENOMIC DNA]</scope>
    <source>
        <strain evidence="8 9">SO-1</strain>
    </source>
</reference>
<feature type="domain" description="tRNA/rRNA methyltransferase SpoU type" evidence="7">
    <location>
        <begin position="1"/>
        <end position="92"/>
    </location>
</feature>
<dbReference type="STRING" id="1244869.H261_07131"/>
<evidence type="ECO:0000313" key="8">
    <source>
        <dbReference type="EMBL" id="EME70660.1"/>
    </source>
</evidence>
<dbReference type="InterPro" id="IPR029026">
    <property type="entry name" value="tRNA_m1G_MTases_N"/>
</dbReference>
<feature type="binding site" evidence="6">
    <location>
        <position position="74"/>
    </location>
    <ligand>
        <name>S-adenosyl-L-methionine</name>
        <dbReference type="ChEBI" id="CHEBI:59789"/>
    </ligand>
</feature>
<dbReference type="PANTHER" id="PTHR42971:SF1">
    <property type="entry name" value="TRNA (CYTIDINE(34)-2'-O)-METHYLTRANSFERASE"/>
    <property type="match status" value="1"/>
</dbReference>
<organism evidence="8 9">
    <name type="scientific">Paramagnetospirillum caucaseum</name>
    <dbReference type="NCBI Taxonomy" id="1244869"/>
    <lineage>
        <taxon>Bacteria</taxon>
        <taxon>Pseudomonadati</taxon>
        <taxon>Pseudomonadota</taxon>
        <taxon>Alphaproteobacteria</taxon>
        <taxon>Rhodospirillales</taxon>
        <taxon>Magnetospirillaceae</taxon>
        <taxon>Paramagnetospirillum</taxon>
    </lineage>
</organism>
<dbReference type="Gene3D" id="3.40.1280.10">
    <property type="match status" value="1"/>
</dbReference>
<dbReference type="SUPFAM" id="SSF75217">
    <property type="entry name" value="alpha/beta knot"/>
    <property type="match status" value="1"/>
</dbReference>
<dbReference type="GO" id="GO:0003723">
    <property type="term" value="F:RNA binding"/>
    <property type="evidence" value="ECO:0007669"/>
    <property type="project" value="InterPro"/>
</dbReference>
<gene>
    <name evidence="8" type="ORF">H261_07131</name>
</gene>
<keyword evidence="4 6" id="KW-0949">S-adenosyl-L-methionine</keyword>
<evidence type="ECO:0000256" key="6">
    <source>
        <dbReference type="PIRSR" id="PIRSR029256-1"/>
    </source>
</evidence>
<keyword evidence="5" id="KW-0819">tRNA processing</keyword>
<dbReference type="AlphaFoldDB" id="M2Z8M1"/>
<protein>
    <submittedName>
        <fullName evidence="8">rRNA methylase</fullName>
    </submittedName>
</protein>
<name>M2Z8M1_9PROT</name>
<dbReference type="PATRIC" id="fig|1244869.3.peg.1440"/>
<feature type="binding site" evidence="6">
    <location>
        <position position="82"/>
    </location>
    <ligand>
        <name>S-adenosyl-L-methionine</name>
        <dbReference type="ChEBI" id="CHEBI:59789"/>
    </ligand>
</feature>
<dbReference type="InterPro" id="IPR029028">
    <property type="entry name" value="Alpha/beta_knot_MTases"/>
</dbReference>
<evidence type="ECO:0000256" key="2">
    <source>
        <dbReference type="ARBA" id="ARBA00022603"/>
    </source>
</evidence>
<evidence type="ECO:0000313" key="9">
    <source>
        <dbReference type="Proteomes" id="UP000011744"/>
    </source>
</evidence>
<evidence type="ECO:0000256" key="4">
    <source>
        <dbReference type="ARBA" id="ARBA00022691"/>
    </source>
</evidence>
<dbReference type="GO" id="GO:0002130">
    <property type="term" value="P:wobble position ribose methylation"/>
    <property type="evidence" value="ECO:0007669"/>
    <property type="project" value="TreeGrafter"/>
</dbReference>
<evidence type="ECO:0000256" key="3">
    <source>
        <dbReference type="ARBA" id="ARBA00022679"/>
    </source>
</evidence>
<proteinExistence type="predicted"/>
<evidence type="ECO:0000256" key="1">
    <source>
        <dbReference type="ARBA" id="ARBA00022490"/>
    </source>
</evidence>
<keyword evidence="3" id="KW-0808">Transferase</keyword>
<dbReference type="eggNOG" id="COG0219">
    <property type="taxonomic scope" value="Bacteria"/>
</dbReference>